<feature type="transmembrane region" description="Helical" evidence="1">
    <location>
        <begin position="30"/>
        <end position="51"/>
    </location>
</feature>
<evidence type="ECO:0000313" key="2">
    <source>
        <dbReference type="EMBL" id="KZP04535.1"/>
    </source>
</evidence>
<feature type="transmembrane region" description="Helical" evidence="1">
    <location>
        <begin position="7"/>
        <end position="24"/>
    </location>
</feature>
<dbReference type="EMBL" id="KV417913">
    <property type="protein sequence ID" value="KZP04535.1"/>
    <property type="molecule type" value="Genomic_DNA"/>
</dbReference>
<dbReference type="AlphaFoldDB" id="A0A167V1F1"/>
<evidence type="ECO:0000256" key="1">
    <source>
        <dbReference type="SAM" id="Phobius"/>
    </source>
</evidence>
<organism evidence="2 3">
    <name type="scientific">Athelia psychrophila</name>
    <dbReference type="NCBI Taxonomy" id="1759441"/>
    <lineage>
        <taxon>Eukaryota</taxon>
        <taxon>Fungi</taxon>
        <taxon>Dikarya</taxon>
        <taxon>Basidiomycota</taxon>
        <taxon>Agaricomycotina</taxon>
        <taxon>Agaricomycetes</taxon>
        <taxon>Agaricomycetidae</taxon>
        <taxon>Atheliales</taxon>
        <taxon>Atheliaceae</taxon>
        <taxon>Athelia</taxon>
    </lineage>
</organism>
<feature type="transmembrane region" description="Helical" evidence="1">
    <location>
        <begin position="63"/>
        <end position="85"/>
    </location>
</feature>
<evidence type="ECO:0000313" key="3">
    <source>
        <dbReference type="Proteomes" id="UP000076532"/>
    </source>
</evidence>
<keyword evidence="1" id="KW-0812">Transmembrane</keyword>
<name>A0A167V1F1_9AGAM</name>
<reference evidence="2 3" key="1">
    <citation type="journal article" date="2016" name="Mol. Biol. Evol.">
        <title>Comparative Genomics of Early-Diverging Mushroom-Forming Fungi Provides Insights into the Origins of Lignocellulose Decay Capabilities.</title>
        <authorList>
            <person name="Nagy L.G."/>
            <person name="Riley R."/>
            <person name="Tritt A."/>
            <person name="Adam C."/>
            <person name="Daum C."/>
            <person name="Floudas D."/>
            <person name="Sun H."/>
            <person name="Yadav J.S."/>
            <person name="Pangilinan J."/>
            <person name="Larsson K.H."/>
            <person name="Matsuura K."/>
            <person name="Barry K."/>
            <person name="Labutti K."/>
            <person name="Kuo R."/>
            <person name="Ohm R.A."/>
            <person name="Bhattacharya S.S."/>
            <person name="Shirouzu T."/>
            <person name="Yoshinaga Y."/>
            <person name="Martin F.M."/>
            <person name="Grigoriev I.V."/>
            <person name="Hibbett D.S."/>
        </authorList>
    </citation>
    <scope>NUCLEOTIDE SEQUENCE [LARGE SCALE GENOMIC DNA]</scope>
    <source>
        <strain evidence="2 3">CBS 109695</strain>
    </source>
</reference>
<dbReference type="OrthoDB" id="3038990at2759"/>
<sequence length="250" mass="27585">MYLLSRISAATSLLLIALFTFVPTGHCEPLVALLGTCGVTLGTCTSFLFFLRVRAVYQHSRSVTAFFGILWLAVAILNIVTYSSLRAAPVTDNHCIEFQMYHETYPVISSFIFDTFVFTAISYRLAADAATDRSWNARLQSVVTGKGLFRISRSLMISGQLYYLAIILFFWVNVAVMVSPRIPASYHFVLSTPYMMFTNVMACRVFRGVALGMLEESPTAPGLSSTRIAIAFELTPVTAVPSGPPYLHSS</sequence>
<protein>
    <submittedName>
        <fullName evidence="2">Uncharacterized protein</fullName>
    </submittedName>
</protein>
<feature type="transmembrane region" description="Helical" evidence="1">
    <location>
        <begin position="105"/>
        <end position="126"/>
    </location>
</feature>
<accession>A0A167V1F1</accession>
<keyword evidence="3" id="KW-1185">Reference proteome</keyword>
<proteinExistence type="predicted"/>
<dbReference type="Proteomes" id="UP000076532">
    <property type="component" value="Unassembled WGS sequence"/>
</dbReference>
<keyword evidence="1" id="KW-1133">Transmembrane helix</keyword>
<gene>
    <name evidence="2" type="ORF">FIBSPDRAFT_968057</name>
</gene>
<keyword evidence="1" id="KW-0472">Membrane</keyword>
<feature type="transmembrane region" description="Helical" evidence="1">
    <location>
        <begin position="161"/>
        <end position="178"/>
    </location>
</feature>